<dbReference type="RefSeq" id="WP_176737211.1">
    <property type="nucleotide sequence ID" value="NZ_FMHZ01000002.1"/>
</dbReference>
<dbReference type="AlphaFoldDB" id="A0A1C6TTE1"/>
<feature type="compositionally biased region" description="Polar residues" evidence="1">
    <location>
        <begin position="29"/>
        <end position="39"/>
    </location>
</feature>
<accession>A0A1C6TTE1</accession>
<protein>
    <submittedName>
        <fullName evidence="2">Uncharacterized protein</fullName>
    </submittedName>
</protein>
<sequence length="49" mass="5461">MILVLPTAEELRDEQRSVPDDMDGRPKDSSWTFKFTDNSGVEPADVHGA</sequence>
<name>A0A1C6TTE1_9ACTN</name>
<dbReference type="EMBL" id="FMHZ01000002">
    <property type="protein sequence ID" value="SCL44948.1"/>
    <property type="molecule type" value="Genomic_DNA"/>
</dbReference>
<gene>
    <name evidence="2" type="ORF">GA0070606_0528</name>
</gene>
<keyword evidence="3" id="KW-1185">Reference proteome</keyword>
<evidence type="ECO:0000256" key="1">
    <source>
        <dbReference type="SAM" id="MobiDB-lite"/>
    </source>
</evidence>
<feature type="compositionally biased region" description="Basic and acidic residues" evidence="1">
    <location>
        <begin position="9"/>
        <end position="28"/>
    </location>
</feature>
<reference evidence="3" key="1">
    <citation type="submission" date="2016-06" db="EMBL/GenBank/DDBJ databases">
        <authorList>
            <person name="Varghese N."/>
            <person name="Submissions Spin"/>
        </authorList>
    </citation>
    <scope>NUCLEOTIDE SEQUENCE [LARGE SCALE GENOMIC DNA]</scope>
    <source>
        <strain evidence="3">DSM 43903</strain>
    </source>
</reference>
<evidence type="ECO:0000313" key="3">
    <source>
        <dbReference type="Proteomes" id="UP000199001"/>
    </source>
</evidence>
<proteinExistence type="predicted"/>
<evidence type="ECO:0000313" key="2">
    <source>
        <dbReference type="EMBL" id="SCL44948.1"/>
    </source>
</evidence>
<feature type="region of interest" description="Disordered" evidence="1">
    <location>
        <begin position="1"/>
        <end position="49"/>
    </location>
</feature>
<organism evidence="2 3">
    <name type="scientific">Micromonospora citrea</name>
    <dbReference type="NCBI Taxonomy" id="47855"/>
    <lineage>
        <taxon>Bacteria</taxon>
        <taxon>Bacillati</taxon>
        <taxon>Actinomycetota</taxon>
        <taxon>Actinomycetes</taxon>
        <taxon>Micromonosporales</taxon>
        <taxon>Micromonosporaceae</taxon>
        <taxon>Micromonospora</taxon>
    </lineage>
</organism>
<dbReference type="Proteomes" id="UP000199001">
    <property type="component" value="Unassembled WGS sequence"/>
</dbReference>